<dbReference type="AlphaFoldDB" id="A0A9W3Z0K3"/>
<dbReference type="EMBL" id="CP032680">
    <property type="protein sequence ID" value="AZZ67315.1"/>
    <property type="molecule type" value="Genomic_DNA"/>
</dbReference>
<reference evidence="1 2" key="1">
    <citation type="submission" date="2018-10" db="EMBL/GenBank/DDBJ databases">
        <title>Complete genome sequencing of Lactobacillus johnsonii ZLJ010.</title>
        <authorList>
            <person name="Zhang W."/>
            <person name="Ji H."/>
            <person name="Wang J."/>
            <person name="Zhang D."/>
            <person name="Liu H."/>
            <person name="Wang S."/>
            <person name="Wang Y."/>
        </authorList>
    </citation>
    <scope>NUCLEOTIDE SEQUENCE [LARGE SCALE GENOMIC DNA]</scope>
    <source>
        <strain evidence="1 2">ZLJ010</strain>
    </source>
</reference>
<evidence type="ECO:0000313" key="1">
    <source>
        <dbReference type="EMBL" id="AZZ67315.1"/>
    </source>
</evidence>
<sequence>MNKDQRNKMIKQRDNAIKKKHIRLERIFGVITTVLHLFFAYWGGMLVYWHFTDLFSSAHVASAEWPFIACGLMVIFLGIFGAYGALHFAFINTRLESIFPGYWKNL</sequence>
<protein>
    <submittedName>
        <fullName evidence="1">Uncharacterized protein</fullName>
    </submittedName>
</protein>
<organism evidence="1 2">
    <name type="scientific">Lactobacillus johnsonii</name>
    <dbReference type="NCBI Taxonomy" id="33959"/>
    <lineage>
        <taxon>Bacteria</taxon>
        <taxon>Bacillati</taxon>
        <taxon>Bacillota</taxon>
        <taxon>Bacilli</taxon>
        <taxon>Lactobacillales</taxon>
        <taxon>Lactobacillaceae</taxon>
        <taxon>Lactobacillus</taxon>
    </lineage>
</organism>
<accession>A0A9W3Z0K3</accession>
<name>A0A9W3Z0K3_LACJH</name>
<evidence type="ECO:0000313" key="2">
    <source>
        <dbReference type="Proteomes" id="UP000283758"/>
    </source>
</evidence>
<gene>
    <name evidence="1" type="ORF">D7321_04015</name>
</gene>
<dbReference type="Proteomes" id="UP000283758">
    <property type="component" value="Chromosome"/>
</dbReference>
<dbReference type="RefSeq" id="WP_127835658.1">
    <property type="nucleotide sequence ID" value="NZ_CP032680.1"/>
</dbReference>
<proteinExistence type="predicted"/>